<organism evidence="1 2">
    <name type="scientific">Vanilla planifolia</name>
    <name type="common">Vanilla</name>
    <dbReference type="NCBI Taxonomy" id="51239"/>
    <lineage>
        <taxon>Eukaryota</taxon>
        <taxon>Viridiplantae</taxon>
        <taxon>Streptophyta</taxon>
        <taxon>Embryophyta</taxon>
        <taxon>Tracheophyta</taxon>
        <taxon>Spermatophyta</taxon>
        <taxon>Magnoliopsida</taxon>
        <taxon>Liliopsida</taxon>
        <taxon>Asparagales</taxon>
        <taxon>Orchidaceae</taxon>
        <taxon>Vanilloideae</taxon>
        <taxon>Vanilleae</taxon>
        <taxon>Vanilla</taxon>
    </lineage>
</organism>
<dbReference type="Proteomes" id="UP000636800">
    <property type="component" value="Chromosome 2"/>
</dbReference>
<reference evidence="1 2" key="1">
    <citation type="journal article" date="2020" name="Nat. Food">
        <title>A phased Vanilla planifolia genome enables genetic improvement of flavour and production.</title>
        <authorList>
            <person name="Hasing T."/>
            <person name="Tang H."/>
            <person name="Brym M."/>
            <person name="Khazi F."/>
            <person name="Huang T."/>
            <person name="Chambers A.H."/>
        </authorList>
    </citation>
    <scope>NUCLEOTIDE SEQUENCE [LARGE SCALE GENOMIC DNA]</scope>
    <source>
        <tissue evidence="1">Leaf</tissue>
    </source>
</reference>
<protein>
    <submittedName>
        <fullName evidence="1">Uncharacterized protein</fullName>
    </submittedName>
</protein>
<dbReference type="AlphaFoldDB" id="A0A835RJG7"/>
<dbReference type="EMBL" id="JADCNL010000002">
    <property type="protein sequence ID" value="KAG0492559.1"/>
    <property type="molecule type" value="Genomic_DNA"/>
</dbReference>
<accession>A0A835RJG7</accession>
<comment type="caution">
    <text evidence="1">The sequence shown here is derived from an EMBL/GenBank/DDBJ whole genome shotgun (WGS) entry which is preliminary data.</text>
</comment>
<evidence type="ECO:0000313" key="1">
    <source>
        <dbReference type="EMBL" id="KAG0492559.1"/>
    </source>
</evidence>
<proteinExistence type="predicted"/>
<gene>
    <name evidence="1" type="ORF">HPP92_005957</name>
</gene>
<evidence type="ECO:0000313" key="2">
    <source>
        <dbReference type="Proteomes" id="UP000636800"/>
    </source>
</evidence>
<keyword evidence="2" id="KW-1185">Reference proteome</keyword>
<dbReference type="OrthoDB" id="2401965at2759"/>
<name>A0A835RJG7_VANPL</name>
<sequence length="52" mass="5710">MRCRRRPTCQLEIIDGLPWAELAGETGNLCSLKTCLLGQITKDPPKVGIPTD</sequence>